<dbReference type="EMBL" id="CP038462">
    <property type="protein sequence ID" value="QCC76407.1"/>
    <property type="molecule type" value="Genomic_DNA"/>
</dbReference>
<proteinExistence type="predicted"/>
<feature type="domain" description="Glycosyl transferase family 1" evidence="2">
    <location>
        <begin position="184"/>
        <end position="265"/>
    </location>
</feature>
<evidence type="ECO:0000259" key="2">
    <source>
        <dbReference type="Pfam" id="PF00534"/>
    </source>
</evidence>
<sequence length="300" mass="32179">MGRQGFVARAFPTHRSRAPGGVRPLGARLRAHALVEPPSQGGRGGGAARVGRTGRGARVVNVIQNILYLHPEGVAMHGFRAKVMRGIIRATHRFADTTVCVSRESVELWRGLTGADSIVIPQGISGVHQPGEGPRERRITVLTGSNAHKHPEIARDLVDAARRQFSDTEVHVVGLHLDSDSFSHQQLASEQLAALFRSSHAVVITSTIESFGLPAFEARACGALVVVHPRTAMAEWLADDPGTFVAGGVGAEALLETLCEVMALPVDAIGANTDHYWSAAGVTWADELVRERRSDVKGRR</sequence>
<name>A0A4V1CW87_9ACTN</name>
<accession>A0A4V1CW87</accession>
<dbReference type="InterPro" id="IPR001296">
    <property type="entry name" value="Glyco_trans_1"/>
</dbReference>
<dbReference type="GO" id="GO:0016757">
    <property type="term" value="F:glycosyltransferase activity"/>
    <property type="evidence" value="ECO:0007669"/>
    <property type="project" value="InterPro"/>
</dbReference>
<keyword evidence="1 3" id="KW-0808">Transferase</keyword>
<organism evidence="3 4">
    <name type="scientific">Nocardioides daphniae</name>
    <dbReference type="NCBI Taxonomy" id="402297"/>
    <lineage>
        <taxon>Bacteria</taxon>
        <taxon>Bacillati</taxon>
        <taxon>Actinomycetota</taxon>
        <taxon>Actinomycetes</taxon>
        <taxon>Propionibacteriales</taxon>
        <taxon>Nocardioidaceae</taxon>
        <taxon>Nocardioides</taxon>
    </lineage>
</organism>
<protein>
    <submittedName>
        <fullName evidence="3">Glycosyltransferase family 1 protein</fullName>
    </submittedName>
</protein>
<evidence type="ECO:0000256" key="1">
    <source>
        <dbReference type="ARBA" id="ARBA00022679"/>
    </source>
</evidence>
<dbReference type="Gene3D" id="3.40.50.2000">
    <property type="entry name" value="Glycogen Phosphorylase B"/>
    <property type="match status" value="1"/>
</dbReference>
<dbReference type="SUPFAM" id="SSF53756">
    <property type="entry name" value="UDP-Glycosyltransferase/glycogen phosphorylase"/>
    <property type="match status" value="1"/>
</dbReference>
<dbReference type="Proteomes" id="UP000297025">
    <property type="component" value="Chromosome"/>
</dbReference>
<dbReference type="KEGG" id="ndp:E2C04_02785"/>
<evidence type="ECO:0000313" key="4">
    <source>
        <dbReference type="Proteomes" id="UP000297025"/>
    </source>
</evidence>
<gene>
    <name evidence="3" type="ORF">E2C04_02785</name>
</gene>
<evidence type="ECO:0000313" key="3">
    <source>
        <dbReference type="EMBL" id="QCC76407.1"/>
    </source>
</evidence>
<dbReference type="AlphaFoldDB" id="A0A4V1CW87"/>
<reference evidence="3 4" key="1">
    <citation type="journal article" date="2008" name="Int. J. Syst. Evol. Microbiol.">
        <title>Nocardioides daphniae sp. nov., isolated from Daphnia cucullata (Crustacea: Cladocera).</title>
        <authorList>
            <person name="Toth E.M."/>
            <person name="Keki Z."/>
            <person name="Homonnay Z.G."/>
            <person name="Borsodi A.K."/>
            <person name="Marialigeti K."/>
            <person name="Schumann P."/>
        </authorList>
    </citation>
    <scope>NUCLEOTIDE SEQUENCE [LARGE SCALE GENOMIC DNA]</scope>
    <source>
        <strain evidence="3 4">JCM 16608</strain>
    </source>
</reference>
<dbReference type="Pfam" id="PF00534">
    <property type="entry name" value="Glycos_transf_1"/>
    <property type="match status" value="1"/>
</dbReference>